<dbReference type="Proteomes" id="UP000268007">
    <property type="component" value="Unassembled WGS sequence"/>
</dbReference>
<dbReference type="OrthoDB" id="788878at2"/>
<gene>
    <name evidence="1" type="ORF">BDD43_3447</name>
</gene>
<dbReference type="AlphaFoldDB" id="A0A495J335"/>
<reference evidence="1 2" key="1">
    <citation type="submission" date="2018-10" db="EMBL/GenBank/DDBJ databases">
        <title>Genomic Encyclopedia of Archaeal and Bacterial Type Strains, Phase II (KMG-II): from individual species to whole genera.</title>
        <authorList>
            <person name="Goeker M."/>
        </authorList>
    </citation>
    <scope>NUCLEOTIDE SEQUENCE [LARGE SCALE GENOMIC DNA]</scope>
    <source>
        <strain evidence="1 2">DSM 18602</strain>
    </source>
</reference>
<sequence>MIKKGIIIACILLLCSVCYGQMHVIPAKGIVLPKDSTALINAIEGFLSRAKPNKDNPYILKENLIETSALLDEMKGMQNAGATKPDFYKCYLSNVSALDSNGYIIQLSYLGGDGQAPVLRAVFKILALKKDGQYYLSSPLKRNTLTWNKQKTGNFTVYRNTTDKVQLLDKYIKTAMEFDKKLHANNYITQIYYCYNFTDAMALLGEDYKLDYNSLANDNNSWFEPGDNLQIIGANKDDKVAFDLHDLWHNRLHHVVSTDIINRPIDEGCAYLYGGSWGVYTWQTVFETFKTYMGTDHDWLKAFTDHRRFGGAKTPLYTDYVINALIAQKIEKEKGFAQVIAFLSCGKKQPDNANYFTALEKITGITKTTFNAEIEKLVMEK</sequence>
<name>A0A495J335_9SPHI</name>
<proteinExistence type="predicted"/>
<accession>A0A495J335</accession>
<evidence type="ECO:0000313" key="2">
    <source>
        <dbReference type="Proteomes" id="UP000268007"/>
    </source>
</evidence>
<dbReference type="EMBL" id="RBKU01000001">
    <property type="protein sequence ID" value="RKR83243.1"/>
    <property type="molecule type" value="Genomic_DNA"/>
</dbReference>
<evidence type="ECO:0000313" key="1">
    <source>
        <dbReference type="EMBL" id="RKR83243.1"/>
    </source>
</evidence>
<organism evidence="1 2">
    <name type="scientific">Mucilaginibacter gracilis</name>
    <dbReference type="NCBI Taxonomy" id="423350"/>
    <lineage>
        <taxon>Bacteria</taxon>
        <taxon>Pseudomonadati</taxon>
        <taxon>Bacteroidota</taxon>
        <taxon>Sphingobacteriia</taxon>
        <taxon>Sphingobacteriales</taxon>
        <taxon>Sphingobacteriaceae</taxon>
        <taxon>Mucilaginibacter</taxon>
    </lineage>
</organism>
<comment type="caution">
    <text evidence="1">The sequence shown here is derived from an EMBL/GenBank/DDBJ whole genome shotgun (WGS) entry which is preliminary data.</text>
</comment>
<dbReference type="RefSeq" id="WP_147425663.1">
    <property type="nucleotide sequence ID" value="NZ_RBKU01000001.1"/>
</dbReference>
<keyword evidence="2" id="KW-1185">Reference proteome</keyword>
<protein>
    <submittedName>
        <fullName evidence="1">Uncharacterized protein</fullName>
    </submittedName>
</protein>